<dbReference type="SMART" id="SM01255">
    <property type="entry name" value="KNOX1"/>
    <property type="match status" value="1"/>
</dbReference>
<dbReference type="GO" id="GO:0003677">
    <property type="term" value="F:DNA binding"/>
    <property type="evidence" value="ECO:0007669"/>
    <property type="project" value="UniProtKB-KW"/>
</dbReference>
<evidence type="ECO:0000259" key="4">
    <source>
        <dbReference type="SMART" id="SM01255"/>
    </source>
</evidence>
<gene>
    <name evidence="5" type="ORF">Din_035153</name>
</gene>
<keyword evidence="2" id="KW-0539">Nucleus</keyword>
<keyword evidence="5" id="KW-0238">DNA-binding</keyword>
<keyword evidence="5" id="KW-0371">Homeobox</keyword>
<name>A0A5B7BA19_DAVIN</name>
<feature type="compositionally biased region" description="Basic and acidic residues" evidence="3">
    <location>
        <begin position="121"/>
        <end position="130"/>
    </location>
</feature>
<proteinExistence type="predicted"/>
<evidence type="ECO:0000256" key="3">
    <source>
        <dbReference type="SAM" id="MobiDB-lite"/>
    </source>
</evidence>
<accession>A0A5B7BA19</accession>
<evidence type="ECO:0000313" key="5">
    <source>
        <dbReference type="EMBL" id="MPA65712.1"/>
    </source>
</evidence>
<feature type="region of interest" description="Disordered" evidence="3">
    <location>
        <begin position="37"/>
        <end position="57"/>
    </location>
</feature>
<dbReference type="EMBL" id="GHES01035153">
    <property type="protein sequence ID" value="MPA65712.1"/>
    <property type="molecule type" value="Transcribed_RNA"/>
</dbReference>
<feature type="domain" description="KNOX1" evidence="4">
    <location>
        <begin position="143"/>
        <end position="187"/>
    </location>
</feature>
<organism evidence="5">
    <name type="scientific">Davidia involucrata</name>
    <name type="common">Dove tree</name>
    <dbReference type="NCBI Taxonomy" id="16924"/>
    <lineage>
        <taxon>Eukaryota</taxon>
        <taxon>Viridiplantae</taxon>
        <taxon>Streptophyta</taxon>
        <taxon>Embryophyta</taxon>
        <taxon>Tracheophyta</taxon>
        <taxon>Spermatophyta</taxon>
        <taxon>Magnoliopsida</taxon>
        <taxon>eudicotyledons</taxon>
        <taxon>Gunneridae</taxon>
        <taxon>Pentapetalae</taxon>
        <taxon>asterids</taxon>
        <taxon>Cornales</taxon>
        <taxon>Nyssaceae</taxon>
        <taxon>Davidia</taxon>
    </lineage>
</organism>
<sequence>MAFQDHLSQEMALQHFTDQHLTGNTAFSRGILPEQLNQSSSEGAGKPPQLAGGSRGGAPTWLNSAILRQQSHHYGDGSFLHLQTTNSDSSTSNQWLSRSIHGENDDVPVSSDSMMANAMNQDKKPSHQNESDGNGEESNWQNAKCKADILAHPLYDQLLSAHLQCLRIATPVDQLPRIDAQLAQSQYVVAKYSVVSLFTLYKHMHFYAIMHMYF</sequence>
<dbReference type="GO" id="GO:0005634">
    <property type="term" value="C:nucleus"/>
    <property type="evidence" value="ECO:0007669"/>
    <property type="project" value="UniProtKB-SubCell"/>
</dbReference>
<reference evidence="5" key="1">
    <citation type="submission" date="2019-08" db="EMBL/GenBank/DDBJ databases">
        <title>Reference gene set and small RNA set construction with multiple tissues from Davidia involucrata Baill.</title>
        <authorList>
            <person name="Yang H."/>
            <person name="Zhou C."/>
            <person name="Li G."/>
            <person name="Wang J."/>
            <person name="Gao P."/>
            <person name="Wang M."/>
            <person name="Wang R."/>
            <person name="Zhao Y."/>
        </authorList>
    </citation>
    <scope>NUCLEOTIDE SEQUENCE</scope>
    <source>
        <tissue evidence="5">Mixed with DoveR01_LX</tissue>
    </source>
</reference>
<comment type="subcellular location">
    <subcellularLocation>
        <location evidence="1">Nucleus</location>
    </subcellularLocation>
</comment>
<feature type="region of interest" description="Disordered" evidence="3">
    <location>
        <begin position="121"/>
        <end position="140"/>
    </location>
</feature>
<evidence type="ECO:0000256" key="1">
    <source>
        <dbReference type="ARBA" id="ARBA00004123"/>
    </source>
</evidence>
<dbReference type="InterPro" id="IPR005540">
    <property type="entry name" value="KNOX1"/>
</dbReference>
<dbReference type="Pfam" id="PF03790">
    <property type="entry name" value="KNOX1"/>
    <property type="match status" value="1"/>
</dbReference>
<protein>
    <submittedName>
        <fullName evidence="5">Putative homeobox protein knotted-1-like 13 isoform X3</fullName>
    </submittedName>
</protein>
<evidence type="ECO:0000256" key="2">
    <source>
        <dbReference type="ARBA" id="ARBA00023242"/>
    </source>
</evidence>
<dbReference type="AlphaFoldDB" id="A0A5B7BA19"/>